<sequence>MSRSRWFRRALVLLTAAALVPAAPALAPAAAAAPKPTASAAPVTAREGAGTAVVVVRLTRKARTDVAISWSTVAGSARAGSDFRAARGKVVVKKGRKLARITVRLVDDRVAEPAETFAVALRSRGAKVRTPRVTVRIDDDDRGTSSPIRFPQTITGTVAGHTKTAVYPGGTVPDSLHVQWSGTITYVFQKNDPVLGTPWRDQQVHYVVQSASISWTASGTCSGSGTLTGSQLTGDFTVDAAAVGPGYDVDPRYWDYAIYLAPVTGAGNMPVTCGANPGNAAGRVGQGGNGGALVYNGHATPDQPDSLRYTTDRFTYAGTANPPTLTYDNTWDLRGSGVAAY</sequence>
<dbReference type="InterPro" id="IPR006311">
    <property type="entry name" value="TAT_signal"/>
</dbReference>
<dbReference type="Proteomes" id="UP000449906">
    <property type="component" value="Unassembled WGS sequence"/>
</dbReference>
<dbReference type="SMART" id="SM00237">
    <property type="entry name" value="Calx_beta"/>
    <property type="match status" value="1"/>
</dbReference>
<keyword evidence="4" id="KW-0406">Ion transport</keyword>
<protein>
    <recommendedName>
        <fullName evidence="6">Calx-beta domain-containing protein</fullName>
    </recommendedName>
</protein>
<evidence type="ECO:0000256" key="5">
    <source>
        <dbReference type="SAM" id="SignalP"/>
    </source>
</evidence>
<evidence type="ECO:0000256" key="1">
    <source>
        <dbReference type="ARBA" id="ARBA00022729"/>
    </source>
</evidence>
<keyword evidence="1 5" id="KW-0732">Signal</keyword>
<dbReference type="PANTHER" id="PTHR11878">
    <property type="entry name" value="SODIUM/CALCIUM EXCHANGER"/>
    <property type="match status" value="1"/>
</dbReference>
<dbReference type="Gene3D" id="2.60.40.2030">
    <property type="match status" value="1"/>
</dbReference>
<dbReference type="PROSITE" id="PS51318">
    <property type="entry name" value="TAT"/>
    <property type="match status" value="1"/>
</dbReference>
<dbReference type="PANTHER" id="PTHR11878:SF65">
    <property type="entry name" value="NA_CA-EXCHANGE PROTEIN, ISOFORM G"/>
    <property type="match status" value="1"/>
</dbReference>
<keyword evidence="3" id="KW-0106">Calcium</keyword>
<dbReference type="RefSeq" id="WP_151579955.1">
    <property type="nucleotide sequence ID" value="NZ_WBVM01000001.1"/>
</dbReference>
<evidence type="ECO:0000256" key="2">
    <source>
        <dbReference type="ARBA" id="ARBA00022737"/>
    </source>
</evidence>
<evidence type="ECO:0000313" key="7">
    <source>
        <dbReference type="EMBL" id="KAB2812617.1"/>
    </source>
</evidence>
<dbReference type="InterPro" id="IPR003644">
    <property type="entry name" value="Calx_beta"/>
</dbReference>
<dbReference type="InterPro" id="IPR038081">
    <property type="entry name" value="CalX-like_sf"/>
</dbReference>
<accession>A0A7J5E3G4</accession>
<feature type="signal peptide" evidence="5">
    <location>
        <begin position="1"/>
        <end position="32"/>
    </location>
</feature>
<dbReference type="Pfam" id="PF03160">
    <property type="entry name" value="Calx-beta"/>
    <property type="match status" value="1"/>
</dbReference>
<dbReference type="GO" id="GO:0016020">
    <property type="term" value="C:membrane"/>
    <property type="evidence" value="ECO:0007669"/>
    <property type="project" value="InterPro"/>
</dbReference>
<feature type="domain" description="Calx-beta" evidence="6">
    <location>
        <begin position="25"/>
        <end position="122"/>
    </location>
</feature>
<dbReference type="GO" id="GO:0007154">
    <property type="term" value="P:cell communication"/>
    <property type="evidence" value="ECO:0007669"/>
    <property type="project" value="InterPro"/>
</dbReference>
<evidence type="ECO:0000259" key="6">
    <source>
        <dbReference type="SMART" id="SM00237"/>
    </source>
</evidence>
<evidence type="ECO:0000256" key="4">
    <source>
        <dbReference type="ARBA" id="ARBA00023065"/>
    </source>
</evidence>
<evidence type="ECO:0000313" key="8">
    <source>
        <dbReference type="Proteomes" id="UP000449906"/>
    </source>
</evidence>
<evidence type="ECO:0000256" key="3">
    <source>
        <dbReference type="ARBA" id="ARBA00022837"/>
    </source>
</evidence>
<proteinExistence type="predicted"/>
<name>A0A7J5E3G4_NOCSI</name>
<dbReference type="InterPro" id="IPR051171">
    <property type="entry name" value="CaCA"/>
</dbReference>
<dbReference type="AlphaFoldDB" id="A0A7J5E3G4"/>
<dbReference type="GO" id="GO:0030001">
    <property type="term" value="P:metal ion transport"/>
    <property type="evidence" value="ECO:0007669"/>
    <property type="project" value="TreeGrafter"/>
</dbReference>
<keyword evidence="4" id="KW-0813">Transport</keyword>
<gene>
    <name evidence="7" type="ORF">F9L07_12755</name>
</gene>
<keyword evidence="2" id="KW-0677">Repeat</keyword>
<organism evidence="7 8">
    <name type="scientific">Nocardioides simplex</name>
    <name type="common">Arthrobacter simplex</name>
    <dbReference type="NCBI Taxonomy" id="2045"/>
    <lineage>
        <taxon>Bacteria</taxon>
        <taxon>Bacillati</taxon>
        <taxon>Actinomycetota</taxon>
        <taxon>Actinomycetes</taxon>
        <taxon>Propionibacteriales</taxon>
        <taxon>Nocardioidaceae</taxon>
        <taxon>Pimelobacter</taxon>
    </lineage>
</organism>
<dbReference type="EMBL" id="WBVM01000001">
    <property type="protein sequence ID" value="KAB2812617.1"/>
    <property type="molecule type" value="Genomic_DNA"/>
</dbReference>
<comment type="caution">
    <text evidence="7">The sequence shown here is derived from an EMBL/GenBank/DDBJ whole genome shotgun (WGS) entry which is preliminary data.</text>
</comment>
<dbReference type="SUPFAM" id="SSF141072">
    <property type="entry name" value="CalX-like"/>
    <property type="match status" value="1"/>
</dbReference>
<reference evidence="7 8" key="1">
    <citation type="submission" date="2019-09" db="EMBL/GenBank/DDBJ databases">
        <title>Pimelobacter sp. isolated from Paulinella.</title>
        <authorList>
            <person name="Jeong S.E."/>
        </authorList>
    </citation>
    <scope>NUCLEOTIDE SEQUENCE [LARGE SCALE GENOMIC DNA]</scope>
    <source>
        <strain evidence="7 8">Pch-N</strain>
    </source>
</reference>
<feature type="chain" id="PRO_5029610083" description="Calx-beta domain-containing protein" evidence="5">
    <location>
        <begin position="33"/>
        <end position="341"/>
    </location>
</feature>